<organism evidence="1 2">
    <name type="scientific">Pararge aegeria aegeria</name>
    <dbReference type="NCBI Taxonomy" id="348720"/>
    <lineage>
        <taxon>Eukaryota</taxon>
        <taxon>Metazoa</taxon>
        <taxon>Ecdysozoa</taxon>
        <taxon>Arthropoda</taxon>
        <taxon>Hexapoda</taxon>
        <taxon>Insecta</taxon>
        <taxon>Pterygota</taxon>
        <taxon>Neoptera</taxon>
        <taxon>Endopterygota</taxon>
        <taxon>Lepidoptera</taxon>
        <taxon>Glossata</taxon>
        <taxon>Ditrysia</taxon>
        <taxon>Papilionoidea</taxon>
        <taxon>Nymphalidae</taxon>
        <taxon>Satyrinae</taxon>
        <taxon>Satyrini</taxon>
        <taxon>Parargina</taxon>
        <taxon>Pararge</taxon>
    </lineage>
</organism>
<protein>
    <submittedName>
        <fullName evidence="1">Jg21921 protein</fullName>
    </submittedName>
</protein>
<comment type="caution">
    <text evidence="1">The sequence shown here is derived from an EMBL/GenBank/DDBJ whole genome shotgun (WGS) entry which is preliminary data.</text>
</comment>
<dbReference type="OrthoDB" id="8015698at2759"/>
<reference evidence="1" key="1">
    <citation type="submission" date="2022-03" db="EMBL/GenBank/DDBJ databases">
        <authorList>
            <person name="Lindestad O."/>
        </authorList>
    </citation>
    <scope>NUCLEOTIDE SEQUENCE</scope>
</reference>
<evidence type="ECO:0000313" key="1">
    <source>
        <dbReference type="EMBL" id="CAH2208753.1"/>
    </source>
</evidence>
<accession>A0A8S4QG21</accession>
<name>A0A8S4QG21_9NEOP</name>
<keyword evidence="2" id="KW-1185">Reference proteome</keyword>
<gene>
    <name evidence="1" type="primary">jg21921</name>
    <name evidence="1" type="ORF">PAEG_LOCUS1288</name>
</gene>
<proteinExistence type="predicted"/>
<dbReference type="AlphaFoldDB" id="A0A8S4QG21"/>
<dbReference type="EMBL" id="CAKXAJ010004459">
    <property type="protein sequence ID" value="CAH2208753.1"/>
    <property type="molecule type" value="Genomic_DNA"/>
</dbReference>
<sequence length="126" mass="14234">MDRAQSRVFFVDIKMPYDENLVRVETEKKRKYLDLAHEVTDTWHLESTETIPIVISANGLIPVSLAHYLTRLGFRGSSLAARMQKVVLLDPARIVRRFLSLSTCPPARLASPAGVLSSARSKYVFM</sequence>
<dbReference type="Proteomes" id="UP000838756">
    <property type="component" value="Unassembled WGS sequence"/>
</dbReference>
<evidence type="ECO:0000313" key="2">
    <source>
        <dbReference type="Proteomes" id="UP000838756"/>
    </source>
</evidence>